<comment type="cofactor">
    <cofactor evidence="1">
        <name>a divalent metal cation</name>
        <dbReference type="ChEBI" id="CHEBI:60240"/>
    </cofactor>
</comment>
<evidence type="ECO:0000256" key="5">
    <source>
        <dbReference type="ARBA" id="ARBA00022801"/>
    </source>
</evidence>
<proteinExistence type="inferred from homology"/>
<feature type="binding site" evidence="8">
    <location>
        <position position="288"/>
    </location>
    <ligand>
        <name>Zn(2+)</name>
        <dbReference type="ChEBI" id="CHEBI:29105"/>
        <label>1</label>
    </ligand>
</feature>
<dbReference type="PANTHER" id="PTHR11347">
    <property type="entry name" value="CYCLIC NUCLEOTIDE PHOSPHODIESTERASE"/>
    <property type="match status" value="1"/>
</dbReference>
<feature type="active site" description="Proton donor" evidence="7">
    <location>
        <position position="284"/>
    </location>
</feature>
<reference evidence="12" key="1">
    <citation type="submission" date="2022-11" db="UniProtKB">
        <authorList>
            <consortium name="WormBaseParasite"/>
        </authorList>
    </citation>
    <scope>IDENTIFICATION</scope>
</reference>
<keyword evidence="6" id="KW-0114">cAMP</keyword>
<dbReference type="InterPro" id="IPR036971">
    <property type="entry name" value="PDEase_catalytic_dom_sf"/>
</dbReference>
<evidence type="ECO:0000256" key="2">
    <source>
        <dbReference type="ARBA" id="ARBA00007648"/>
    </source>
</evidence>
<evidence type="ECO:0000259" key="10">
    <source>
        <dbReference type="PROSITE" id="PS51845"/>
    </source>
</evidence>
<dbReference type="PROSITE" id="PS51845">
    <property type="entry name" value="PDEASE_I_2"/>
    <property type="match status" value="1"/>
</dbReference>
<evidence type="ECO:0000313" key="12">
    <source>
        <dbReference type="WBParaSite" id="nRc.2.0.1.t43522-RA"/>
    </source>
</evidence>
<evidence type="ECO:0000256" key="1">
    <source>
        <dbReference type="ARBA" id="ARBA00001968"/>
    </source>
</evidence>
<dbReference type="GO" id="GO:0007165">
    <property type="term" value="P:signal transduction"/>
    <property type="evidence" value="ECO:0007669"/>
    <property type="project" value="InterPro"/>
</dbReference>
<dbReference type="InterPro" id="IPR023088">
    <property type="entry name" value="PDEase"/>
</dbReference>
<feature type="region of interest" description="Disordered" evidence="9">
    <location>
        <begin position="178"/>
        <end position="207"/>
    </location>
</feature>
<protein>
    <recommendedName>
        <fullName evidence="3">3',5'-cyclic-AMP phosphodiesterase</fullName>
        <ecNumber evidence="3">3.1.4.53</ecNumber>
    </recommendedName>
</protein>
<dbReference type="GO" id="GO:0004115">
    <property type="term" value="F:3',5'-cyclic-AMP phosphodiesterase activity"/>
    <property type="evidence" value="ECO:0007669"/>
    <property type="project" value="UniProtKB-EC"/>
</dbReference>
<dbReference type="PROSITE" id="PS00126">
    <property type="entry name" value="PDEASE_I_1"/>
    <property type="match status" value="1"/>
</dbReference>
<dbReference type="WBParaSite" id="nRc.2.0.1.t43522-RA">
    <property type="protein sequence ID" value="nRc.2.0.1.t43522-RA"/>
    <property type="gene ID" value="nRc.2.0.1.g43522"/>
</dbReference>
<dbReference type="EC" id="3.1.4.53" evidence="3"/>
<dbReference type="Pfam" id="PF18100">
    <property type="entry name" value="PDE4_UCR"/>
    <property type="match status" value="1"/>
</dbReference>
<dbReference type="AlphaFoldDB" id="A0A915KX44"/>
<evidence type="ECO:0000256" key="3">
    <source>
        <dbReference type="ARBA" id="ARBA00012276"/>
    </source>
</evidence>
<evidence type="ECO:0000256" key="9">
    <source>
        <dbReference type="SAM" id="MobiDB-lite"/>
    </source>
</evidence>
<dbReference type="PRINTS" id="PR00387">
    <property type="entry name" value="PDIESTERASE1"/>
</dbReference>
<organism evidence="11 12">
    <name type="scientific">Romanomermis culicivorax</name>
    <name type="common">Nematode worm</name>
    <dbReference type="NCBI Taxonomy" id="13658"/>
    <lineage>
        <taxon>Eukaryota</taxon>
        <taxon>Metazoa</taxon>
        <taxon>Ecdysozoa</taxon>
        <taxon>Nematoda</taxon>
        <taxon>Enoplea</taxon>
        <taxon>Dorylaimia</taxon>
        <taxon>Mermithida</taxon>
        <taxon>Mermithoidea</taxon>
        <taxon>Mermithidae</taxon>
        <taxon>Romanomermis</taxon>
    </lineage>
</organism>
<dbReference type="SUPFAM" id="SSF109604">
    <property type="entry name" value="HD-domain/PDEase-like"/>
    <property type="match status" value="1"/>
</dbReference>
<evidence type="ECO:0000256" key="4">
    <source>
        <dbReference type="ARBA" id="ARBA00022723"/>
    </source>
</evidence>
<keyword evidence="11" id="KW-1185">Reference proteome</keyword>
<comment type="similarity">
    <text evidence="2">Belongs to the cyclic nucleotide phosphodiesterase family.</text>
</comment>
<evidence type="ECO:0000313" key="11">
    <source>
        <dbReference type="Proteomes" id="UP000887565"/>
    </source>
</evidence>
<dbReference type="Gene3D" id="1.10.1300.10">
    <property type="entry name" value="3'5'-cyclic nucleotide phosphodiesterase, catalytic domain"/>
    <property type="match status" value="1"/>
</dbReference>
<dbReference type="Pfam" id="PF00233">
    <property type="entry name" value="PDEase_I"/>
    <property type="match status" value="1"/>
</dbReference>
<evidence type="ECO:0000256" key="7">
    <source>
        <dbReference type="PIRSR" id="PIRSR623088-1"/>
    </source>
</evidence>
<sequence length="346" mass="38178">FDESINAQNSPPANKKTPDQAVQEIFRLTAETLADFDRCVDEVESIPIQQSISNMTTVKFKKLLDQELNHFSTSKSGDLVSRYIAHTFTEAEICDDQPYMRTSGSSGSGGVVGAAMVGGASGASANSLCRDSHGGSSHSIVGMLKKPPSAITSKLSKLYKFKKPQNLRKKISLGILSSHHHKSSGGSSSGSGGHHSDEPNTSEYFGVHSDRPRELVEVMHDIDKWGLDVFSLRSLTKDRPLTAVLYTILKKERNLISCLDLDERILLRYCAHLERNYNNSNPYHNVSHAADVTQSMHVLLMTKTLPQQFNDLEVFSALFASAVHDVNHPGVTNQFLINTCKLYCMH</sequence>
<keyword evidence="4 8" id="KW-0479">Metal-binding</keyword>
<evidence type="ECO:0000256" key="8">
    <source>
        <dbReference type="PIRSR" id="PIRSR623088-3"/>
    </source>
</evidence>
<feature type="binding site" evidence="8">
    <location>
        <position position="325"/>
    </location>
    <ligand>
        <name>Zn(2+)</name>
        <dbReference type="ChEBI" id="CHEBI:29105"/>
        <label>1</label>
    </ligand>
</feature>
<evidence type="ECO:0000256" key="6">
    <source>
        <dbReference type="ARBA" id="ARBA00023149"/>
    </source>
</evidence>
<dbReference type="InterPro" id="IPR023174">
    <property type="entry name" value="PDEase_CS"/>
</dbReference>
<accession>A0A915KX44</accession>
<feature type="binding site" evidence="8">
    <location>
        <position position="325"/>
    </location>
    <ligand>
        <name>Zn(2+)</name>
        <dbReference type="ChEBI" id="CHEBI:29105"/>
        <label>2</label>
    </ligand>
</feature>
<feature type="domain" description="PDEase" evidence="10">
    <location>
        <begin position="207"/>
        <end position="346"/>
    </location>
</feature>
<dbReference type="InterPro" id="IPR040844">
    <property type="entry name" value="PDE4_UCR"/>
</dbReference>
<dbReference type="GO" id="GO:0046872">
    <property type="term" value="F:metal ion binding"/>
    <property type="evidence" value="ECO:0007669"/>
    <property type="project" value="UniProtKB-KW"/>
</dbReference>
<keyword evidence="5" id="KW-0378">Hydrolase</keyword>
<dbReference type="InterPro" id="IPR002073">
    <property type="entry name" value="PDEase_catalytic_dom"/>
</dbReference>
<name>A0A915KX44_ROMCU</name>
<dbReference type="Proteomes" id="UP000887565">
    <property type="component" value="Unplaced"/>
</dbReference>
<feature type="binding site" evidence="8">
    <location>
        <position position="324"/>
    </location>
    <ligand>
        <name>Zn(2+)</name>
        <dbReference type="ChEBI" id="CHEBI:29105"/>
        <label>1</label>
    </ligand>
</feature>